<reference evidence="2" key="1">
    <citation type="submission" date="2016-10" db="EMBL/GenBank/DDBJ databases">
        <authorList>
            <person name="Varghese N."/>
            <person name="Submissions S."/>
        </authorList>
    </citation>
    <scope>NUCLEOTIDE SEQUENCE [LARGE SCALE GENOMIC DNA]</scope>
    <source>
        <strain evidence="2">DSM 22082</strain>
    </source>
</reference>
<protein>
    <submittedName>
        <fullName evidence="2">Uncharacterized protein</fullName>
    </submittedName>
</protein>
<evidence type="ECO:0000313" key="3">
    <source>
        <dbReference type="Proteomes" id="UP000199700"/>
    </source>
</evidence>
<keyword evidence="3" id="KW-1185">Reference proteome</keyword>
<accession>A0A1H1XZP8</accession>
<dbReference type="Proteomes" id="UP000199700">
    <property type="component" value="Chromosome"/>
</dbReference>
<evidence type="ECO:0000313" key="2">
    <source>
        <dbReference type="EMBL" id="SDT14704.1"/>
    </source>
</evidence>
<feature type="region of interest" description="Disordered" evidence="1">
    <location>
        <begin position="198"/>
        <end position="221"/>
    </location>
</feature>
<proteinExistence type="predicted"/>
<dbReference type="OrthoDB" id="3873597at2"/>
<dbReference type="EMBL" id="LT629739">
    <property type="protein sequence ID" value="SDT14704.1"/>
    <property type="molecule type" value="Genomic_DNA"/>
</dbReference>
<organism evidence="2 3">
    <name type="scientific">Brevibacterium sandarakinum</name>
    <dbReference type="NCBI Taxonomy" id="629680"/>
    <lineage>
        <taxon>Bacteria</taxon>
        <taxon>Bacillati</taxon>
        <taxon>Actinomycetota</taxon>
        <taxon>Actinomycetes</taxon>
        <taxon>Micrococcales</taxon>
        <taxon>Brevibacteriaceae</taxon>
        <taxon>Brevibacterium</taxon>
    </lineage>
</organism>
<dbReference type="AlphaFoldDB" id="A0A1H1XZP8"/>
<dbReference type="STRING" id="629680.SAMN04489751_3907"/>
<sequence>MDVMSAVPLVEQLSREMGISTATALFDGPAPRTVDPVLAPMFRRGGLPRGEIVTLTGGQSLSCALATIAVATQEQKWCAGIGLGEPAVSSIADLGVDLDHFVNLVTPAEDWLRVASILIESFDVLVVDPGFLPSAGERARLLAKVRERKISFISLTSMPGSTEQITITDTQWSGMEHGHGRLRSCLVQVRSQTGTHRFLLPGPDGTPVEAPASTSAEGRFERPVIRSVS</sequence>
<name>A0A1H1XZP8_BRESA</name>
<evidence type="ECO:0000256" key="1">
    <source>
        <dbReference type="SAM" id="MobiDB-lite"/>
    </source>
</evidence>
<gene>
    <name evidence="2" type="ORF">SAMN04489751_3907</name>
</gene>